<dbReference type="Pfam" id="PF04977">
    <property type="entry name" value="DivIC"/>
    <property type="match status" value="1"/>
</dbReference>
<protein>
    <submittedName>
        <fullName evidence="2">Cell division protein FtsB</fullName>
    </submittedName>
</protein>
<dbReference type="GO" id="GO:0051301">
    <property type="term" value="P:cell division"/>
    <property type="evidence" value="ECO:0007669"/>
    <property type="project" value="UniProtKB-KW"/>
</dbReference>
<dbReference type="InterPro" id="IPR007060">
    <property type="entry name" value="FtsL/DivIC"/>
</dbReference>
<reference evidence="2 3" key="1">
    <citation type="submission" date="2024-06" db="EMBL/GenBank/DDBJ databases">
        <title>Genomic Encyclopedia of Type Strains, Phase IV (KMG-IV): sequencing the most valuable type-strain genomes for metagenomic binning, comparative biology and taxonomic classification.</title>
        <authorList>
            <person name="Goeker M."/>
        </authorList>
    </citation>
    <scope>NUCLEOTIDE SEQUENCE [LARGE SCALE GENOMIC DNA]</scope>
    <source>
        <strain evidence="2 3">DSM 29780</strain>
    </source>
</reference>
<proteinExistence type="predicted"/>
<dbReference type="Proteomes" id="UP001549047">
    <property type="component" value="Unassembled WGS sequence"/>
</dbReference>
<organism evidence="2 3">
    <name type="scientific">Rhizobium aquaticum</name>
    <dbReference type="NCBI Taxonomy" id="1549636"/>
    <lineage>
        <taxon>Bacteria</taxon>
        <taxon>Pseudomonadati</taxon>
        <taxon>Pseudomonadota</taxon>
        <taxon>Alphaproteobacteria</taxon>
        <taxon>Hyphomicrobiales</taxon>
        <taxon>Rhizobiaceae</taxon>
        <taxon>Rhizobium/Agrobacterium group</taxon>
        <taxon>Rhizobium</taxon>
    </lineage>
</organism>
<keyword evidence="2" id="KW-0132">Cell division</keyword>
<keyword evidence="1" id="KW-0175">Coiled coil</keyword>
<evidence type="ECO:0000313" key="3">
    <source>
        <dbReference type="Proteomes" id="UP001549047"/>
    </source>
</evidence>
<name>A0ABV2IWC6_9HYPH</name>
<keyword evidence="3" id="KW-1185">Reference proteome</keyword>
<feature type="coiled-coil region" evidence="1">
    <location>
        <begin position="48"/>
        <end position="75"/>
    </location>
</feature>
<evidence type="ECO:0000313" key="2">
    <source>
        <dbReference type="EMBL" id="MET3612790.1"/>
    </source>
</evidence>
<sequence length="102" mass="11908">MLTKQYRKRRFGRFVLPAITAAFLAYFGYHSVHGEFGLKATEKFLQQKAERQQKLADLQHRRKALERQVSALSDGSIQKDMLDEEARAQLNMSRPDEIVIFH</sequence>
<accession>A0ABV2IWC6</accession>
<comment type="caution">
    <text evidence="2">The sequence shown here is derived from an EMBL/GenBank/DDBJ whole genome shotgun (WGS) entry which is preliminary data.</text>
</comment>
<evidence type="ECO:0000256" key="1">
    <source>
        <dbReference type="SAM" id="Coils"/>
    </source>
</evidence>
<keyword evidence="2" id="KW-0131">Cell cycle</keyword>
<dbReference type="EMBL" id="JBEPMB010000001">
    <property type="protein sequence ID" value="MET3612790.1"/>
    <property type="molecule type" value="Genomic_DNA"/>
</dbReference>
<gene>
    <name evidence="2" type="ORF">ABID16_001095</name>
</gene>
<dbReference type="RefSeq" id="WP_354555326.1">
    <property type="nucleotide sequence ID" value="NZ_JBEPMB010000001.1"/>
</dbReference>